<dbReference type="AlphaFoldDB" id="D5H549"/>
<dbReference type="PATRIC" id="fig|761659.10.peg.270"/>
<proteinExistence type="predicted"/>
<dbReference type="KEGG" id="srm:SRM_00233"/>
<gene>
    <name evidence="1" type="ordered locus">SRM_00233</name>
</gene>
<reference evidence="2" key="2">
    <citation type="submission" date="2010-04" db="EMBL/GenBank/DDBJ databases">
        <title>Genome sequence of Salinibacter ruber M8.</title>
        <authorList>
            <consortium name="Genoscope"/>
        </authorList>
    </citation>
    <scope>NUCLEOTIDE SEQUENCE [LARGE SCALE GENOMIC DNA]</scope>
    <source>
        <strain evidence="2">M8</strain>
    </source>
</reference>
<accession>D5H549</accession>
<name>D5H549_SALRM</name>
<protein>
    <submittedName>
        <fullName evidence="1">Uncharacterized protein</fullName>
    </submittedName>
</protein>
<dbReference type="Proteomes" id="UP000000933">
    <property type="component" value="Chromosome"/>
</dbReference>
<organism evidence="1 2">
    <name type="scientific">Salinibacter ruber (strain M8)</name>
    <dbReference type="NCBI Taxonomy" id="761659"/>
    <lineage>
        <taxon>Bacteria</taxon>
        <taxon>Pseudomonadati</taxon>
        <taxon>Rhodothermota</taxon>
        <taxon>Rhodothermia</taxon>
        <taxon>Rhodothermales</taxon>
        <taxon>Salinibacteraceae</taxon>
        <taxon>Salinibacter</taxon>
    </lineage>
</organism>
<dbReference type="EMBL" id="FP565814">
    <property type="protein sequence ID" value="CBH23154.1"/>
    <property type="molecule type" value="Genomic_DNA"/>
</dbReference>
<dbReference type="HOGENOM" id="CLU_2496103_0_0_10"/>
<evidence type="ECO:0000313" key="1">
    <source>
        <dbReference type="EMBL" id="CBH23154.1"/>
    </source>
</evidence>
<reference evidence="1 2" key="1">
    <citation type="journal article" date="2010" name="ISME J.">
        <title>Fine-scale evolution: genomic, phenotypic and ecological differentiation in two coexisting Salinibacter ruber strains.</title>
        <authorList>
            <person name="Pena A."/>
            <person name="Teeling H."/>
            <person name="Huerta-Cepas J."/>
            <person name="Santos F."/>
            <person name="Yarza P."/>
            <person name="Brito-Echeverria J."/>
            <person name="Lucio M."/>
            <person name="Schmitt-Kopplin P."/>
            <person name="Meseguer I."/>
            <person name="Schenowitz C."/>
            <person name="Dossat C."/>
            <person name="Barbe V."/>
            <person name="Dopazo J."/>
            <person name="Rossello-Mora R."/>
            <person name="Schuler M."/>
            <person name="Glockner F.O."/>
            <person name="Amann R."/>
            <person name="Gabaldon T."/>
            <person name="Anton J."/>
        </authorList>
    </citation>
    <scope>NUCLEOTIDE SEQUENCE [LARGE SCALE GENOMIC DNA]</scope>
    <source>
        <strain evidence="1 2">M8</strain>
    </source>
</reference>
<sequence>MSVLNLSVLNLSVLNLSVLNLSVLNLSVLNLSVLNLSVLNLSVRRPSRGTQSKSNSRIQWVAAASDNQAAVCFCRWGRAAPNRPGK</sequence>
<evidence type="ECO:0000313" key="2">
    <source>
        <dbReference type="Proteomes" id="UP000000933"/>
    </source>
</evidence>